<evidence type="ECO:0000313" key="13">
    <source>
        <dbReference type="Proteomes" id="UP000199645"/>
    </source>
</evidence>
<accession>A0A1I2HM40</accession>
<evidence type="ECO:0000313" key="12">
    <source>
        <dbReference type="EMBL" id="SFF30839.1"/>
    </source>
</evidence>
<feature type="binding site" evidence="9">
    <location>
        <position position="95"/>
    </location>
    <ligand>
        <name>Mg(2+)</name>
        <dbReference type="ChEBI" id="CHEBI:18420"/>
    </ligand>
</feature>
<dbReference type="PANTHER" id="PTHR10256:SF0">
    <property type="entry name" value="INACTIVE SELENIDE, WATER DIKINASE-LIKE PROTEIN-RELATED"/>
    <property type="match status" value="1"/>
</dbReference>
<feature type="domain" description="PurM-like C-terminal" evidence="11">
    <location>
        <begin position="174"/>
        <end position="263"/>
    </location>
</feature>
<evidence type="ECO:0000259" key="11">
    <source>
        <dbReference type="Pfam" id="PF02769"/>
    </source>
</evidence>
<organism evidence="12 13">
    <name type="scientific">Actinoplanes philippinensis</name>
    <dbReference type="NCBI Taxonomy" id="35752"/>
    <lineage>
        <taxon>Bacteria</taxon>
        <taxon>Bacillati</taxon>
        <taxon>Actinomycetota</taxon>
        <taxon>Actinomycetes</taxon>
        <taxon>Micromonosporales</taxon>
        <taxon>Micromonosporaceae</taxon>
        <taxon>Actinoplanes</taxon>
    </lineage>
</organism>
<name>A0A1I2HM40_9ACTN</name>
<dbReference type="NCBIfam" id="TIGR00476">
    <property type="entry name" value="selD"/>
    <property type="match status" value="1"/>
</dbReference>
<keyword evidence="7 9" id="KW-0460">Magnesium</keyword>
<dbReference type="InterPro" id="IPR036921">
    <property type="entry name" value="PurM-like_N_sf"/>
</dbReference>
<dbReference type="EC" id="2.7.9.3" evidence="9"/>
<evidence type="ECO:0000256" key="8">
    <source>
        <dbReference type="ARBA" id="ARBA00023266"/>
    </source>
</evidence>
<evidence type="ECO:0000259" key="10">
    <source>
        <dbReference type="Pfam" id="PF00586"/>
    </source>
</evidence>
<dbReference type="GO" id="GO:0016260">
    <property type="term" value="P:selenocysteine biosynthetic process"/>
    <property type="evidence" value="ECO:0007669"/>
    <property type="project" value="InterPro"/>
</dbReference>
<keyword evidence="13" id="KW-1185">Reference proteome</keyword>
<dbReference type="GO" id="GO:0004756">
    <property type="term" value="F:selenide, water dikinase activity"/>
    <property type="evidence" value="ECO:0007669"/>
    <property type="project" value="UniProtKB-UniRule"/>
</dbReference>
<feature type="binding site" description="in other chain" evidence="9">
    <location>
        <position position="95"/>
    </location>
    <ligand>
        <name>ATP</name>
        <dbReference type="ChEBI" id="CHEBI:30616"/>
        <note>ligand shared between dimeric partners</note>
    </ligand>
</feature>
<dbReference type="PANTHER" id="PTHR10256">
    <property type="entry name" value="SELENIDE, WATER DIKINASE"/>
    <property type="match status" value="1"/>
</dbReference>
<evidence type="ECO:0000256" key="6">
    <source>
        <dbReference type="ARBA" id="ARBA00022840"/>
    </source>
</evidence>
<comment type="similarity">
    <text evidence="1 9">Belongs to the selenophosphate synthase 1 family. Class I subfamily.</text>
</comment>
<dbReference type="STRING" id="35752.SAMN05421541_108338"/>
<dbReference type="SUPFAM" id="SSF56042">
    <property type="entry name" value="PurM C-terminal domain-like"/>
    <property type="match status" value="1"/>
</dbReference>
<evidence type="ECO:0000256" key="9">
    <source>
        <dbReference type="HAMAP-Rule" id="MF_00625"/>
    </source>
</evidence>
<keyword evidence="2 9" id="KW-0808">Transferase</keyword>
<dbReference type="PIRSF" id="PIRSF036407">
    <property type="entry name" value="Selenphspht_syn"/>
    <property type="match status" value="1"/>
</dbReference>
<dbReference type="OrthoDB" id="9767928at2"/>
<keyword evidence="3 9" id="KW-0479">Metal-binding</keyword>
<evidence type="ECO:0000256" key="1">
    <source>
        <dbReference type="ARBA" id="ARBA00008026"/>
    </source>
</evidence>
<feature type="binding site" description="in other chain" evidence="9">
    <location>
        <position position="72"/>
    </location>
    <ligand>
        <name>ATP</name>
        <dbReference type="ChEBI" id="CHEBI:30616"/>
        <note>ligand shared between dimeric partners</note>
    </ligand>
</feature>
<feature type="domain" description="PurM-like N-terminal" evidence="10">
    <location>
        <begin position="53"/>
        <end position="161"/>
    </location>
</feature>
<feature type="binding site" evidence="9">
    <location>
        <begin position="143"/>
        <end position="145"/>
    </location>
    <ligand>
        <name>ATP</name>
        <dbReference type="ChEBI" id="CHEBI:30616"/>
        <note>ligand shared between dimeric partners</note>
    </ligand>
</feature>
<dbReference type="GO" id="GO:0005524">
    <property type="term" value="F:ATP binding"/>
    <property type="evidence" value="ECO:0007669"/>
    <property type="project" value="UniProtKB-UniRule"/>
</dbReference>
<dbReference type="NCBIfam" id="NF002098">
    <property type="entry name" value="PRK00943.1"/>
    <property type="match status" value="1"/>
</dbReference>
<comment type="catalytic activity">
    <reaction evidence="9">
        <text>hydrogenselenide + ATP + H2O = selenophosphate + AMP + phosphate + 2 H(+)</text>
        <dbReference type="Rhea" id="RHEA:18737"/>
        <dbReference type="ChEBI" id="CHEBI:15377"/>
        <dbReference type="ChEBI" id="CHEBI:15378"/>
        <dbReference type="ChEBI" id="CHEBI:16144"/>
        <dbReference type="ChEBI" id="CHEBI:29317"/>
        <dbReference type="ChEBI" id="CHEBI:30616"/>
        <dbReference type="ChEBI" id="CHEBI:43474"/>
        <dbReference type="ChEBI" id="CHEBI:456215"/>
        <dbReference type="EC" id="2.7.9.3"/>
    </reaction>
</comment>
<keyword evidence="8 9" id="KW-0711">Selenium</keyword>
<dbReference type="InterPro" id="IPR004536">
    <property type="entry name" value="SPS/SelD"/>
</dbReference>
<feature type="binding site" description="in other chain" evidence="9">
    <location>
        <begin position="52"/>
        <end position="54"/>
    </location>
    <ligand>
        <name>ATP</name>
        <dbReference type="ChEBI" id="CHEBI:30616"/>
        <note>ligand shared between dimeric partners</note>
    </ligand>
</feature>
<dbReference type="AlphaFoldDB" id="A0A1I2HM40"/>
<evidence type="ECO:0000256" key="2">
    <source>
        <dbReference type="ARBA" id="ARBA00022679"/>
    </source>
</evidence>
<dbReference type="FunFam" id="3.30.1330.10:FF:000003">
    <property type="entry name" value="Selenide, water dikinase"/>
    <property type="match status" value="1"/>
</dbReference>
<protein>
    <recommendedName>
        <fullName evidence="9">Selenide, water dikinase</fullName>
        <ecNumber evidence="9">2.7.9.3</ecNumber>
    </recommendedName>
    <alternativeName>
        <fullName evidence="9">Selenium donor protein</fullName>
    </alternativeName>
    <alternativeName>
        <fullName evidence="9">Selenophosphate synthase</fullName>
    </alternativeName>
</protein>
<evidence type="ECO:0000256" key="4">
    <source>
        <dbReference type="ARBA" id="ARBA00022741"/>
    </source>
</evidence>
<dbReference type="Pfam" id="PF02769">
    <property type="entry name" value="AIRS_C"/>
    <property type="match status" value="1"/>
</dbReference>
<comment type="function">
    <text evidence="9">Synthesizes selenophosphate from selenide and ATP.</text>
</comment>
<feature type="binding site" description="in other chain" evidence="9">
    <location>
        <position position="21"/>
    </location>
    <ligand>
        <name>ATP</name>
        <dbReference type="ChEBI" id="CHEBI:30616"/>
        <note>ligand shared between dimeric partners</note>
    </ligand>
</feature>
<dbReference type="RefSeq" id="WP_093617260.1">
    <property type="nucleotide sequence ID" value="NZ_BOMT01000001.1"/>
</dbReference>
<keyword evidence="4 9" id="KW-0547">Nucleotide-binding</keyword>
<feature type="binding site" evidence="9">
    <location>
        <position position="55"/>
    </location>
    <ligand>
        <name>Mg(2+)</name>
        <dbReference type="ChEBI" id="CHEBI:18420"/>
    </ligand>
</feature>
<dbReference type="CDD" id="cd02195">
    <property type="entry name" value="SelD"/>
    <property type="match status" value="1"/>
</dbReference>
<dbReference type="InterPro" id="IPR023061">
    <property type="entry name" value="SelD_I"/>
</dbReference>
<dbReference type="Proteomes" id="UP000199645">
    <property type="component" value="Unassembled WGS sequence"/>
</dbReference>
<evidence type="ECO:0000256" key="7">
    <source>
        <dbReference type="ARBA" id="ARBA00022842"/>
    </source>
</evidence>
<comment type="cofactor">
    <cofactor evidence="9">
        <name>Mg(2+)</name>
        <dbReference type="ChEBI" id="CHEBI:18420"/>
    </cofactor>
    <text evidence="9">Binds 1 Mg(2+) ion per monomer.</text>
</comment>
<feature type="active site" evidence="9">
    <location>
        <position position="18"/>
    </location>
</feature>
<evidence type="ECO:0000256" key="5">
    <source>
        <dbReference type="ARBA" id="ARBA00022777"/>
    </source>
</evidence>
<reference evidence="12 13" key="1">
    <citation type="submission" date="2016-10" db="EMBL/GenBank/DDBJ databases">
        <authorList>
            <person name="de Groot N.N."/>
        </authorList>
    </citation>
    <scope>NUCLEOTIDE SEQUENCE [LARGE SCALE GENOMIC DNA]</scope>
    <source>
        <strain evidence="12 13">DSM 43019</strain>
    </source>
</reference>
<feature type="binding site" evidence="9">
    <location>
        <position position="228"/>
    </location>
    <ligand>
        <name>Mg(2+)</name>
        <dbReference type="ChEBI" id="CHEBI:18420"/>
    </ligand>
</feature>
<gene>
    <name evidence="9" type="primary">selD</name>
    <name evidence="12" type="ORF">SAMN05421541_108338</name>
</gene>
<comment type="subunit">
    <text evidence="9">Homodimer.</text>
</comment>
<dbReference type="EMBL" id="FONV01000008">
    <property type="protein sequence ID" value="SFF30839.1"/>
    <property type="molecule type" value="Genomic_DNA"/>
</dbReference>
<keyword evidence="6 9" id="KW-0067">ATP-binding</keyword>
<dbReference type="GO" id="GO:0005737">
    <property type="term" value="C:cytoplasm"/>
    <property type="evidence" value="ECO:0007669"/>
    <property type="project" value="TreeGrafter"/>
</dbReference>
<dbReference type="Pfam" id="PF00586">
    <property type="entry name" value="AIRS"/>
    <property type="match status" value="1"/>
</dbReference>
<dbReference type="InterPro" id="IPR036676">
    <property type="entry name" value="PurM-like_C_sf"/>
</dbReference>
<dbReference type="InterPro" id="IPR016188">
    <property type="entry name" value="PurM-like_N"/>
</dbReference>
<evidence type="ECO:0000256" key="3">
    <source>
        <dbReference type="ARBA" id="ARBA00022723"/>
    </source>
</evidence>
<dbReference type="GO" id="GO:0000287">
    <property type="term" value="F:magnesium ion binding"/>
    <property type="evidence" value="ECO:0007669"/>
    <property type="project" value="UniProtKB-UniRule"/>
</dbReference>
<dbReference type="InterPro" id="IPR010918">
    <property type="entry name" value="PurM-like_C_dom"/>
</dbReference>
<dbReference type="SUPFAM" id="SSF55326">
    <property type="entry name" value="PurM N-terminal domain-like"/>
    <property type="match status" value="1"/>
</dbReference>
<dbReference type="HAMAP" id="MF_00625">
    <property type="entry name" value="SelD"/>
    <property type="match status" value="1"/>
</dbReference>
<sequence>MTQTAAVRLTQYAHGGGCACKIPPGELEDVVAGLVGGEPPRGPGELLVGLDTGDDAAVVRIAAGTAVVATADFFTPVVDDAYDWGRIAAANALSDVYAMGGAPVVAVNLLGWPRDVLPMELAAEVLRGGLAVAREAGCHVAGGHSVDDPEPKYGMAVTGVADPARLMRNDAGVPGVPLTLTKPLGIGVLNSRHKATGEVFGQAVAAMTTLNRAAAEAALAAGAVCATDVTGFGLLGHLHKLARASGVTARIDPAAVPCLDGAREALRDGYVSGGTRRNLAWVLPHTDPGSVPEDELLLLADAQTSGGLLIAGEVPGYPVIGELLPARDGVTVIL</sequence>
<feature type="site" description="Important for catalytic activity" evidence="9">
    <location>
        <position position="21"/>
    </location>
</feature>
<dbReference type="Gene3D" id="3.90.650.10">
    <property type="entry name" value="PurM-like C-terminal domain"/>
    <property type="match status" value="1"/>
</dbReference>
<proteinExistence type="inferred from homology"/>
<dbReference type="Gene3D" id="3.30.1330.10">
    <property type="entry name" value="PurM-like, N-terminal domain"/>
    <property type="match status" value="1"/>
</dbReference>
<keyword evidence="5 9" id="KW-0418">Kinase</keyword>